<evidence type="ECO:0000256" key="1">
    <source>
        <dbReference type="SAM" id="MobiDB-lite"/>
    </source>
</evidence>
<keyword evidence="3" id="KW-1185">Reference proteome</keyword>
<reference evidence="2 3" key="1">
    <citation type="submission" date="2021-06" db="EMBL/GenBank/DDBJ databases">
        <authorList>
            <person name="Palmer J.M."/>
        </authorList>
    </citation>
    <scope>NUCLEOTIDE SEQUENCE [LARGE SCALE GENOMIC DNA]</scope>
    <source>
        <strain evidence="2 3">GA_2019</strain>
        <tissue evidence="2">Muscle</tissue>
    </source>
</reference>
<organism evidence="2 3">
    <name type="scientific">Goodea atripinnis</name>
    <dbReference type="NCBI Taxonomy" id="208336"/>
    <lineage>
        <taxon>Eukaryota</taxon>
        <taxon>Metazoa</taxon>
        <taxon>Chordata</taxon>
        <taxon>Craniata</taxon>
        <taxon>Vertebrata</taxon>
        <taxon>Euteleostomi</taxon>
        <taxon>Actinopterygii</taxon>
        <taxon>Neopterygii</taxon>
        <taxon>Teleostei</taxon>
        <taxon>Neoteleostei</taxon>
        <taxon>Acanthomorphata</taxon>
        <taxon>Ovalentaria</taxon>
        <taxon>Atherinomorphae</taxon>
        <taxon>Cyprinodontiformes</taxon>
        <taxon>Goodeidae</taxon>
        <taxon>Goodea</taxon>
    </lineage>
</organism>
<dbReference type="Proteomes" id="UP001476798">
    <property type="component" value="Unassembled WGS sequence"/>
</dbReference>
<accession>A0ABV0PA01</accession>
<evidence type="ECO:0000313" key="2">
    <source>
        <dbReference type="EMBL" id="MEQ2180269.1"/>
    </source>
</evidence>
<protein>
    <submittedName>
        <fullName evidence="2">Uncharacterized protein</fullName>
    </submittedName>
</protein>
<sequence length="106" mass="12462">MFVSEQPNRASGKGALVQPRKVQSALTKREREKQIKHMIKRLKFLEGKHMDRSKTNTLNQIEETKQELNNIYGKQMEKNAKFTKQSYYENIPKYKNFLENLKTTGG</sequence>
<proteinExistence type="predicted"/>
<gene>
    <name evidence="2" type="ORF">GOODEAATRI_034232</name>
</gene>
<comment type="caution">
    <text evidence="2">The sequence shown here is derived from an EMBL/GenBank/DDBJ whole genome shotgun (WGS) entry which is preliminary data.</text>
</comment>
<feature type="region of interest" description="Disordered" evidence="1">
    <location>
        <begin position="1"/>
        <end position="32"/>
    </location>
</feature>
<name>A0ABV0PA01_9TELE</name>
<dbReference type="EMBL" id="JAHRIO010068255">
    <property type="protein sequence ID" value="MEQ2180269.1"/>
    <property type="molecule type" value="Genomic_DNA"/>
</dbReference>
<evidence type="ECO:0000313" key="3">
    <source>
        <dbReference type="Proteomes" id="UP001476798"/>
    </source>
</evidence>